<evidence type="ECO:0000313" key="3">
    <source>
        <dbReference type="Proteomes" id="UP000031774"/>
    </source>
</evidence>
<protein>
    <submittedName>
        <fullName evidence="2">Uncharacterized protein</fullName>
    </submittedName>
</protein>
<proteinExistence type="predicted"/>
<dbReference type="KEGG" id="svt:SVTN_39690"/>
<sequence length="66" mass="6460">MIVVTAAALTALVGGEAAPTPPIGVISLLATSAGIGVLAIRLTATGFADPLRTTAMRILSSASPQD</sequence>
<keyword evidence="1" id="KW-1133">Transmembrane helix</keyword>
<keyword evidence="3" id="KW-1185">Reference proteome</keyword>
<dbReference type="Proteomes" id="UP000031774">
    <property type="component" value="Plasmid pSVL1"/>
</dbReference>
<reference evidence="2 3" key="1">
    <citation type="submission" date="2014-12" db="EMBL/GenBank/DDBJ databases">
        <title>Complete genome sequence of Streptomyces vietnamensis strain GIMV4.0001, a genetic manipulable producer of the benzoisochromanequinone antibiotic granaticin.</title>
        <authorList>
            <person name="Deng M.R."/>
            <person name="Guo J."/>
            <person name="Ma L.Y."/>
            <person name="Feng G.D."/>
            <person name="Mo C.Y."/>
            <person name="Zhu H.H."/>
        </authorList>
    </citation>
    <scope>NUCLEOTIDE SEQUENCE [LARGE SCALE GENOMIC DNA]</scope>
    <source>
        <strain evidence="3">GIMV4.0001</strain>
        <plasmid evidence="2 3">pSVL1</plasmid>
    </source>
</reference>
<dbReference type="EMBL" id="CP010408">
    <property type="protein sequence ID" value="AJF70341.1"/>
    <property type="molecule type" value="Genomic_DNA"/>
</dbReference>
<geneLocation type="plasmid" evidence="2 3">
    <name>pSVL1</name>
</geneLocation>
<organism evidence="2 3">
    <name type="scientific">Streptomyces vietnamensis</name>
    <dbReference type="NCBI Taxonomy" id="362257"/>
    <lineage>
        <taxon>Bacteria</taxon>
        <taxon>Bacillati</taxon>
        <taxon>Actinomycetota</taxon>
        <taxon>Actinomycetes</taxon>
        <taxon>Kitasatosporales</taxon>
        <taxon>Streptomycetaceae</taxon>
        <taxon>Streptomyces</taxon>
    </lineage>
</organism>
<keyword evidence="2" id="KW-0614">Plasmid</keyword>
<evidence type="ECO:0000256" key="1">
    <source>
        <dbReference type="SAM" id="Phobius"/>
    </source>
</evidence>
<gene>
    <name evidence="2" type="ORF">SVTN_39690</name>
</gene>
<dbReference type="AlphaFoldDB" id="A0A0B5ICU5"/>
<dbReference type="HOGENOM" id="CLU_2829615_0_0_11"/>
<keyword evidence="1" id="KW-0812">Transmembrane</keyword>
<accession>A0A0B5ICU5</accession>
<keyword evidence="1" id="KW-0472">Membrane</keyword>
<feature type="transmembrane region" description="Helical" evidence="1">
    <location>
        <begin position="27"/>
        <end position="48"/>
    </location>
</feature>
<name>A0A0B5ICU5_9ACTN</name>
<evidence type="ECO:0000313" key="2">
    <source>
        <dbReference type="EMBL" id="AJF70341.1"/>
    </source>
</evidence>